<accession>A0A1L7XY11</accession>
<dbReference type="EMBL" id="FJOG01000087">
    <property type="protein sequence ID" value="CZR69961.1"/>
    <property type="molecule type" value="Genomic_DNA"/>
</dbReference>
<keyword evidence="2" id="KW-1185">Reference proteome</keyword>
<dbReference type="AlphaFoldDB" id="A0A1L7XY11"/>
<proteinExistence type="predicted"/>
<gene>
    <name evidence="1" type="ORF">PAC_19862</name>
</gene>
<dbReference type="OrthoDB" id="5410365at2759"/>
<dbReference type="Proteomes" id="UP000184330">
    <property type="component" value="Unassembled WGS sequence"/>
</dbReference>
<sequence length="271" mass="30254">MANKYFLPNIAPLHTTIRLGSLIPNISQPDQDAFTGLTLEPGTDYFIHPQANLGKLMKTTTNKSFALQVTQLVTSSFSKSNSDSHWLEACEVRHYQLGQPKALFKKTCESEEAKEWLQNEVEYGSRAVYFIVGYYTAVDATVGRSSSDTSQTSLGVQVPVADIASMGATLPLGGFADLNAGGEVGYGRANILMDKARMEGERIYAICYRKVRFSFWPWKDKLESRKLEGGNFWRMTSDNRGDDDGENDEALEVVMEDLDEEDEENVKGFEV</sequence>
<evidence type="ECO:0000313" key="1">
    <source>
        <dbReference type="EMBL" id="CZR69961.1"/>
    </source>
</evidence>
<organism evidence="1 2">
    <name type="scientific">Phialocephala subalpina</name>
    <dbReference type="NCBI Taxonomy" id="576137"/>
    <lineage>
        <taxon>Eukaryota</taxon>
        <taxon>Fungi</taxon>
        <taxon>Dikarya</taxon>
        <taxon>Ascomycota</taxon>
        <taxon>Pezizomycotina</taxon>
        <taxon>Leotiomycetes</taxon>
        <taxon>Helotiales</taxon>
        <taxon>Mollisiaceae</taxon>
        <taxon>Phialocephala</taxon>
        <taxon>Phialocephala fortinii species complex</taxon>
    </lineage>
</organism>
<protein>
    <submittedName>
        <fullName evidence="1">Uncharacterized protein</fullName>
    </submittedName>
</protein>
<name>A0A1L7XY11_9HELO</name>
<evidence type="ECO:0000313" key="2">
    <source>
        <dbReference type="Proteomes" id="UP000184330"/>
    </source>
</evidence>
<reference evidence="1 2" key="1">
    <citation type="submission" date="2016-03" db="EMBL/GenBank/DDBJ databases">
        <authorList>
            <person name="Ploux O."/>
        </authorList>
    </citation>
    <scope>NUCLEOTIDE SEQUENCE [LARGE SCALE GENOMIC DNA]</scope>
    <source>
        <strain evidence="1 2">UAMH 11012</strain>
    </source>
</reference>